<feature type="chain" id="PRO_5026895555" description="Glutathione hydrolase proenzyme" evidence="12">
    <location>
        <begin position="24"/>
        <end position="595"/>
    </location>
</feature>
<comment type="catalytic activity">
    <reaction evidence="8 11">
        <text>an N-terminal (5-L-glutamyl)-[peptide] + an alpha-amino acid = 5-L-glutamyl amino acid + an N-terminal L-alpha-aminoacyl-[peptide]</text>
        <dbReference type="Rhea" id="RHEA:23904"/>
        <dbReference type="Rhea" id="RHEA-COMP:9780"/>
        <dbReference type="Rhea" id="RHEA-COMP:9795"/>
        <dbReference type="ChEBI" id="CHEBI:77644"/>
        <dbReference type="ChEBI" id="CHEBI:78597"/>
        <dbReference type="ChEBI" id="CHEBI:78599"/>
        <dbReference type="ChEBI" id="CHEBI:78608"/>
        <dbReference type="EC" id="2.3.2.2"/>
    </reaction>
</comment>
<evidence type="ECO:0000256" key="7">
    <source>
        <dbReference type="ARBA" id="ARBA00023315"/>
    </source>
</evidence>
<evidence type="ECO:0000256" key="2">
    <source>
        <dbReference type="ARBA" id="ARBA00001089"/>
    </source>
</evidence>
<dbReference type="PRINTS" id="PR01210">
    <property type="entry name" value="GGTRANSPTASE"/>
</dbReference>
<feature type="binding site" evidence="10">
    <location>
        <position position="129"/>
    </location>
    <ligand>
        <name>L-glutamate</name>
        <dbReference type="ChEBI" id="CHEBI:29985"/>
    </ligand>
</feature>
<evidence type="ECO:0000256" key="9">
    <source>
        <dbReference type="PIRSR" id="PIRSR600101-1"/>
    </source>
</evidence>
<protein>
    <recommendedName>
        <fullName evidence="11">Glutathione hydrolase proenzyme</fullName>
        <ecNumber evidence="11">2.3.2.2</ecNumber>
        <ecNumber evidence="11">3.4.19.13</ecNumber>
    </recommendedName>
    <component>
        <recommendedName>
            <fullName evidence="11">Glutathione hydrolase large chain</fullName>
        </recommendedName>
    </component>
    <component>
        <recommendedName>
            <fullName evidence="11">Glutathione hydrolase small chain</fullName>
        </recommendedName>
    </component>
</protein>
<dbReference type="InterPro" id="IPR029055">
    <property type="entry name" value="Ntn_hydrolases_N"/>
</dbReference>
<evidence type="ECO:0000256" key="6">
    <source>
        <dbReference type="ARBA" id="ARBA00023145"/>
    </source>
</evidence>
<evidence type="ECO:0000256" key="12">
    <source>
        <dbReference type="SAM" id="SignalP"/>
    </source>
</evidence>
<dbReference type="PROSITE" id="PS00462">
    <property type="entry name" value="G_GLU_TRANSPEPTIDASE"/>
    <property type="match status" value="1"/>
</dbReference>
<sequence length="595" mass="61619">MTGFRRAALVTILTLALAGPAPAQMLAQILAEPPAQPSAQPSPESPPIQADDARMLPVLAAHGMVAAQEARAAEVGVEILRRGGNAVDAAVAVGFALAVTLPRAGNLGGGGFMLVHLAERNATVALDFRETAPGAATADMFLGPDGEPDRAASVRSGKAVGVPGSVRGMAEAHRLYGSGRLSLAELIAPAERMARAGIPVEAGLADSLPRAAGLLGRWPSSRTIFFRGDRTLARGETLVQTDLADTLRAIAEGGPDAFYTGAIAERIAGAVQGAGGLLTVADLAAYRPEIREPVRGRYRGAEIVSMPPPSSGGIHLIEILNVLEGFDLARMGAGSAEALHILAEAMKPAYADRATWLGDPSRSRVPLEGLIAKPYAERLRAQIDPNRARPAAEVKAGDPLPFESDQTTHYSVVDAAGNAVATTTTLNFSYGIGLVAEGTGVILNNEMDDFAAKIGAQNAYGLVGGKANLVAPGARPLSSMTPTLVFRDGRLLLVTGSPGGSRIISTVLQVIVNVLDFHLNLAEAVAAPRIHHQWRPDVLFTEEGISPDTLALLRARGHTVRVGASSGSANSVMRVDGLLAGAADPRQRGTLAVGD</sequence>
<comment type="similarity">
    <text evidence="3 11">Belongs to the gamma-glutamyltransferase family.</text>
</comment>
<gene>
    <name evidence="13" type="primary">ggt</name>
    <name evidence="13" type="ORF">F6X53_11960</name>
</gene>
<feature type="binding site" evidence="10">
    <location>
        <position position="449"/>
    </location>
    <ligand>
        <name>L-glutamate</name>
        <dbReference type="ChEBI" id="CHEBI:29985"/>
    </ligand>
</feature>
<dbReference type="InterPro" id="IPR055262">
    <property type="entry name" value="GGT_CS"/>
</dbReference>
<dbReference type="AlphaFoldDB" id="A0A6L3SYF5"/>
<dbReference type="GO" id="GO:0103068">
    <property type="term" value="F:leukotriene C4 gamma-glutamyl transferase activity"/>
    <property type="evidence" value="ECO:0007669"/>
    <property type="project" value="UniProtKB-EC"/>
</dbReference>
<feature type="signal peptide" evidence="12">
    <location>
        <begin position="1"/>
        <end position="23"/>
    </location>
</feature>
<reference evidence="13 14" key="1">
    <citation type="submission" date="2019-09" db="EMBL/GenBank/DDBJ databases">
        <title>YIM 48816 draft genome.</title>
        <authorList>
            <person name="Jiang L."/>
        </authorList>
    </citation>
    <scope>NUCLEOTIDE SEQUENCE [LARGE SCALE GENOMIC DNA]</scope>
    <source>
        <strain evidence="13 14">YIM 48816</strain>
    </source>
</reference>
<comment type="subunit">
    <text evidence="11">This enzyme consists of two polypeptide chains, which are synthesized in precursor form from a single polypeptide.</text>
</comment>
<dbReference type="InterPro" id="IPR051792">
    <property type="entry name" value="GGT_bact"/>
</dbReference>
<evidence type="ECO:0000256" key="3">
    <source>
        <dbReference type="ARBA" id="ARBA00009381"/>
    </source>
</evidence>
<comment type="pathway">
    <text evidence="11">Sulfur metabolism; glutathione metabolism.</text>
</comment>
<dbReference type="EC" id="2.3.2.2" evidence="11"/>
<dbReference type="Gene3D" id="3.60.20.40">
    <property type="match status" value="1"/>
</dbReference>
<comment type="caution">
    <text evidence="13">The sequence shown here is derived from an EMBL/GenBank/DDBJ whole genome shotgun (WGS) entry which is preliminary data.</text>
</comment>
<keyword evidence="7 11" id="KW-0012">Acyltransferase</keyword>
<dbReference type="GO" id="GO:0006751">
    <property type="term" value="P:glutathione catabolic process"/>
    <property type="evidence" value="ECO:0007669"/>
    <property type="project" value="UniProtKB-UniRule"/>
</dbReference>
<keyword evidence="6 11" id="KW-0865">Zymogen</keyword>
<evidence type="ECO:0000313" key="14">
    <source>
        <dbReference type="Proteomes" id="UP000474159"/>
    </source>
</evidence>
<keyword evidence="5 11" id="KW-0378">Hydrolase</keyword>
<keyword evidence="12" id="KW-0732">Signal</keyword>
<dbReference type="NCBIfam" id="TIGR00066">
    <property type="entry name" value="g_glut_trans"/>
    <property type="match status" value="1"/>
</dbReference>
<keyword evidence="4 11" id="KW-0808">Transferase</keyword>
<dbReference type="PANTHER" id="PTHR43199">
    <property type="entry name" value="GLUTATHIONE HYDROLASE"/>
    <property type="match status" value="1"/>
</dbReference>
<dbReference type="Proteomes" id="UP000474159">
    <property type="component" value="Unassembled WGS sequence"/>
</dbReference>
<proteinExistence type="inferred from homology"/>
<comment type="PTM">
    <text evidence="11">Cleaved by autocatalysis into a large and a small subunit.</text>
</comment>
<dbReference type="InterPro" id="IPR043137">
    <property type="entry name" value="GGT_ssub_C"/>
</dbReference>
<evidence type="ECO:0000256" key="1">
    <source>
        <dbReference type="ARBA" id="ARBA00001049"/>
    </source>
</evidence>
<comment type="catalytic activity">
    <reaction evidence="2 11">
        <text>glutathione + H2O = L-cysteinylglycine + L-glutamate</text>
        <dbReference type="Rhea" id="RHEA:28807"/>
        <dbReference type="ChEBI" id="CHEBI:15377"/>
        <dbReference type="ChEBI" id="CHEBI:29985"/>
        <dbReference type="ChEBI" id="CHEBI:57925"/>
        <dbReference type="ChEBI" id="CHEBI:61694"/>
        <dbReference type="EC" id="3.4.19.13"/>
    </reaction>
</comment>
<dbReference type="PANTHER" id="PTHR43199:SF1">
    <property type="entry name" value="GLUTATHIONE HYDROLASE PROENZYME"/>
    <property type="match status" value="1"/>
</dbReference>
<dbReference type="EMBL" id="VZZK01000010">
    <property type="protein sequence ID" value="KAB1079088.1"/>
    <property type="molecule type" value="Genomic_DNA"/>
</dbReference>
<comment type="catalytic activity">
    <reaction evidence="1 11">
        <text>an S-substituted glutathione + H2O = an S-substituted L-cysteinylglycine + L-glutamate</text>
        <dbReference type="Rhea" id="RHEA:59468"/>
        <dbReference type="ChEBI" id="CHEBI:15377"/>
        <dbReference type="ChEBI" id="CHEBI:29985"/>
        <dbReference type="ChEBI" id="CHEBI:90779"/>
        <dbReference type="ChEBI" id="CHEBI:143103"/>
        <dbReference type="EC" id="3.4.19.13"/>
    </reaction>
</comment>
<dbReference type="Pfam" id="PF01019">
    <property type="entry name" value="G_glu_transpept"/>
    <property type="match status" value="1"/>
</dbReference>
<feature type="binding site" evidence="10">
    <location>
        <begin position="478"/>
        <end position="479"/>
    </location>
    <ligand>
        <name>L-glutamate</name>
        <dbReference type="ChEBI" id="CHEBI:29985"/>
    </ligand>
</feature>
<dbReference type="InterPro" id="IPR043138">
    <property type="entry name" value="GGT_lsub"/>
</dbReference>
<feature type="binding site" evidence="10">
    <location>
        <position position="500"/>
    </location>
    <ligand>
        <name>L-glutamate</name>
        <dbReference type="ChEBI" id="CHEBI:29985"/>
    </ligand>
</feature>
<evidence type="ECO:0000256" key="10">
    <source>
        <dbReference type="PIRSR" id="PIRSR600101-2"/>
    </source>
</evidence>
<dbReference type="GO" id="GO:0036374">
    <property type="term" value="F:glutathione hydrolase activity"/>
    <property type="evidence" value="ECO:0007669"/>
    <property type="project" value="UniProtKB-UniRule"/>
</dbReference>
<feature type="active site" description="Nucleophile" evidence="9">
    <location>
        <position position="407"/>
    </location>
</feature>
<evidence type="ECO:0000313" key="13">
    <source>
        <dbReference type="EMBL" id="KAB1079088.1"/>
    </source>
</evidence>
<evidence type="ECO:0000256" key="11">
    <source>
        <dbReference type="RuleBase" id="RU368036"/>
    </source>
</evidence>
<dbReference type="GO" id="GO:0006750">
    <property type="term" value="P:glutathione biosynthetic process"/>
    <property type="evidence" value="ECO:0007669"/>
    <property type="project" value="UniProtKB-KW"/>
</dbReference>
<dbReference type="UniPathway" id="UPA00204"/>
<dbReference type="RefSeq" id="WP_151000253.1">
    <property type="nucleotide sequence ID" value="NZ_VZZK01000010.1"/>
</dbReference>
<keyword evidence="14" id="KW-1185">Reference proteome</keyword>
<dbReference type="Gene3D" id="1.10.246.130">
    <property type="match status" value="1"/>
</dbReference>
<dbReference type="OrthoDB" id="9781342at2"/>
<dbReference type="InterPro" id="IPR000101">
    <property type="entry name" value="GGT_peptidase"/>
</dbReference>
<name>A0A6L3SYF5_9HYPH</name>
<feature type="binding site" evidence="10">
    <location>
        <begin position="425"/>
        <end position="427"/>
    </location>
    <ligand>
        <name>L-glutamate</name>
        <dbReference type="ChEBI" id="CHEBI:29985"/>
    </ligand>
</feature>
<evidence type="ECO:0000256" key="5">
    <source>
        <dbReference type="ARBA" id="ARBA00022801"/>
    </source>
</evidence>
<accession>A0A6L3SYF5</accession>
<organism evidence="13 14">
    <name type="scientific">Methylobacterium soli</name>
    <dbReference type="NCBI Taxonomy" id="553447"/>
    <lineage>
        <taxon>Bacteria</taxon>
        <taxon>Pseudomonadati</taxon>
        <taxon>Pseudomonadota</taxon>
        <taxon>Alphaproteobacteria</taxon>
        <taxon>Hyphomicrobiales</taxon>
        <taxon>Methylobacteriaceae</taxon>
        <taxon>Methylobacterium</taxon>
    </lineage>
</organism>
<dbReference type="EC" id="3.4.19.13" evidence="11"/>
<evidence type="ECO:0000256" key="4">
    <source>
        <dbReference type="ARBA" id="ARBA00022679"/>
    </source>
</evidence>
<dbReference type="SUPFAM" id="SSF56235">
    <property type="entry name" value="N-terminal nucleophile aminohydrolases (Ntn hydrolases)"/>
    <property type="match status" value="1"/>
</dbReference>
<keyword evidence="11" id="KW-0317">Glutathione biosynthesis</keyword>
<evidence type="ECO:0000256" key="8">
    <source>
        <dbReference type="ARBA" id="ARBA00047417"/>
    </source>
</evidence>